<gene>
    <name evidence="2" type="ORF">A3A05_03465</name>
</gene>
<evidence type="ECO:0000313" key="2">
    <source>
        <dbReference type="EMBL" id="OGI86612.1"/>
    </source>
</evidence>
<protein>
    <recommendedName>
        <fullName evidence="1">GGDEF domain-containing protein</fullName>
    </recommendedName>
</protein>
<dbReference type="GO" id="GO:0052621">
    <property type="term" value="F:diguanylate cyclase activity"/>
    <property type="evidence" value="ECO:0007669"/>
    <property type="project" value="TreeGrafter"/>
</dbReference>
<dbReference type="PANTHER" id="PTHR45138:SF6">
    <property type="entry name" value="DIGUANYLATE CYCLASE DGCN"/>
    <property type="match status" value="1"/>
</dbReference>
<dbReference type="PROSITE" id="PS50887">
    <property type="entry name" value="GGDEF"/>
    <property type="match status" value="1"/>
</dbReference>
<dbReference type="SUPFAM" id="SSF55073">
    <property type="entry name" value="Nucleotide cyclase"/>
    <property type="match status" value="1"/>
</dbReference>
<evidence type="ECO:0000259" key="1">
    <source>
        <dbReference type="PROSITE" id="PS50887"/>
    </source>
</evidence>
<organism evidence="2 3">
    <name type="scientific">Candidatus Nomurabacteria bacterium RIFCSPLOWO2_01_FULL_41_12</name>
    <dbReference type="NCBI Taxonomy" id="1801774"/>
    <lineage>
        <taxon>Bacteria</taxon>
        <taxon>Candidatus Nomuraibacteriota</taxon>
    </lineage>
</organism>
<comment type="caution">
    <text evidence="2">The sequence shown here is derived from an EMBL/GenBank/DDBJ whole genome shotgun (WGS) entry which is preliminary data.</text>
</comment>
<proteinExistence type="predicted"/>
<dbReference type="STRING" id="1801774.A3A05_03465"/>
<dbReference type="PANTHER" id="PTHR45138">
    <property type="entry name" value="REGULATORY COMPONENTS OF SENSORY TRANSDUCTION SYSTEM"/>
    <property type="match status" value="1"/>
</dbReference>
<sequence>MTGEQPGDINGVGIEQKHNKFRSFSDLIDSGGELYATDLTGALKHGELTQERFNELLSRLILNSQELASFRRLHGIDVTTGLFDRIHLIPKLEGLIKELSFDKEKRHNPLHYVMVIALDMNGLKFLNDRYNHAIGDRALVALADRLRKVMNRKDILFRPAGGDEFTILMPIDTDNADLANRFAEIKSQVNDSLFIEIEEKDGTKTKFPITASMGYSVLKRGEIKTAEELLTEADERERADKEATKAKAKIG</sequence>
<dbReference type="EMBL" id="MFUY01000001">
    <property type="protein sequence ID" value="OGI86612.1"/>
    <property type="molecule type" value="Genomic_DNA"/>
</dbReference>
<dbReference type="Pfam" id="PF00990">
    <property type="entry name" value="GGDEF"/>
    <property type="match status" value="1"/>
</dbReference>
<name>A0A1F6WXL0_9BACT</name>
<dbReference type="Gene3D" id="3.30.70.270">
    <property type="match status" value="1"/>
</dbReference>
<dbReference type="InterPro" id="IPR043128">
    <property type="entry name" value="Rev_trsase/Diguanyl_cyclase"/>
</dbReference>
<dbReference type="GO" id="GO:1902201">
    <property type="term" value="P:negative regulation of bacterial-type flagellum-dependent cell motility"/>
    <property type="evidence" value="ECO:0007669"/>
    <property type="project" value="TreeGrafter"/>
</dbReference>
<dbReference type="InterPro" id="IPR050469">
    <property type="entry name" value="Diguanylate_Cyclase"/>
</dbReference>
<dbReference type="SMART" id="SM00267">
    <property type="entry name" value="GGDEF"/>
    <property type="match status" value="1"/>
</dbReference>
<dbReference type="CDD" id="cd01949">
    <property type="entry name" value="GGDEF"/>
    <property type="match status" value="1"/>
</dbReference>
<dbReference type="AlphaFoldDB" id="A0A1F6WXL0"/>
<dbReference type="Proteomes" id="UP000176187">
    <property type="component" value="Unassembled WGS sequence"/>
</dbReference>
<evidence type="ECO:0000313" key="3">
    <source>
        <dbReference type="Proteomes" id="UP000176187"/>
    </source>
</evidence>
<dbReference type="InterPro" id="IPR000160">
    <property type="entry name" value="GGDEF_dom"/>
</dbReference>
<reference evidence="2 3" key="1">
    <citation type="journal article" date="2016" name="Nat. Commun.">
        <title>Thousands of microbial genomes shed light on interconnected biogeochemical processes in an aquifer system.</title>
        <authorList>
            <person name="Anantharaman K."/>
            <person name="Brown C.T."/>
            <person name="Hug L.A."/>
            <person name="Sharon I."/>
            <person name="Castelle C.J."/>
            <person name="Probst A.J."/>
            <person name="Thomas B.C."/>
            <person name="Singh A."/>
            <person name="Wilkins M.J."/>
            <person name="Karaoz U."/>
            <person name="Brodie E.L."/>
            <person name="Williams K.H."/>
            <person name="Hubbard S.S."/>
            <person name="Banfield J.F."/>
        </authorList>
    </citation>
    <scope>NUCLEOTIDE SEQUENCE [LARGE SCALE GENOMIC DNA]</scope>
</reference>
<dbReference type="GO" id="GO:0005886">
    <property type="term" value="C:plasma membrane"/>
    <property type="evidence" value="ECO:0007669"/>
    <property type="project" value="TreeGrafter"/>
</dbReference>
<dbReference type="GO" id="GO:0043709">
    <property type="term" value="P:cell adhesion involved in single-species biofilm formation"/>
    <property type="evidence" value="ECO:0007669"/>
    <property type="project" value="TreeGrafter"/>
</dbReference>
<feature type="domain" description="GGDEF" evidence="1">
    <location>
        <begin position="111"/>
        <end position="251"/>
    </location>
</feature>
<accession>A0A1F6WXL0</accession>
<dbReference type="InterPro" id="IPR029787">
    <property type="entry name" value="Nucleotide_cyclase"/>
</dbReference>
<dbReference type="NCBIfam" id="TIGR00254">
    <property type="entry name" value="GGDEF"/>
    <property type="match status" value="1"/>
</dbReference>